<evidence type="ECO:0000313" key="4">
    <source>
        <dbReference type="Proteomes" id="UP001431449"/>
    </source>
</evidence>
<evidence type="ECO:0000313" key="3">
    <source>
        <dbReference type="EMBL" id="MCK7594021.1"/>
    </source>
</evidence>
<gene>
    <name evidence="3" type="ORF">M0G41_10085</name>
</gene>
<keyword evidence="2" id="KW-0732">Signal</keyword>
<feature type="compositionally biased region" description="Polar residues" evidence="1">
    <location>
        <begin position="577"/>
        <end position="594"/>
    </location>
</feature>
<dbReference type="EMBL" id="JALNMH010000007">
    <property type="protein sequence ID" value="MCK7594021.1"/>
    <property type="molecule type" value="Genomic_DNA"/>
</dbReference>
<evidence type="ECO:0000256" key="1">
    <source>
        <dbReference type="SAM" id="MobiDB-lite"/>
    </source>
</evidence>
<dbReference type="Proteomes" id="UP001431449">
    <property type="component" value="Unassembled WGS sequence"/>
</dbReference>
<comment type="caution">
    <text evidence="3">The sequence shown here is derived from an EMBL/GenBank/DDBJ whole genome shotgun (WGS) entry which is preliminary data.</text>
</comment>
<protein>
    <submittedName>
        <fullName evidence="3">Uncharacterized protein</fullName>
    </submittedName>
</protein>
<reference evidence="3" key="1">
    <citation type="submission" date="2022-04" db="EMBL/GenBank/DDBJ databases">
        <title>Lysobacter sp. CAU 1642 isolated from sea sand.</title>
        <authorList>
            <person name="Kim W."/>
        </authorList>
    </citation>
    <scope>NUCLEOTIDE SEQUENCE</scope>
    <source>
        <strain evidence="3">CAU 1642</strain>
    </source>
</reference>
<organism evidence="3 4">
    <name type="scientific">Pseudomarimonas salicorniae</name>
    <dbReference type="NCBI Taxonomy" id="2933270"/>
    <lineage>
        <taxon>Bacteria</taxon>
        <taxon>Pseudomonadati</taxon>
        <taxon>Pseudomonadota</taxon>
        <taxon>Gammaproteobacteria</taxon>
        <taxon>Lysobacterales</taxon>
        <taxon>Lysobacteraceae</taxon>
        <taxon>Pseudomarimonas</taxon>
    </lineage>
</organism>
<proteinExistence type="predicted"/>
<dbReference type="RefSeq" id="WP_248208894.1">
    <property type="nucleotide sequence ID" value="NZ_JALNMH010000007.1"/>
</dbReference>
<sequence>MRRPMVRLTHVVFLAALALSGAASALETRWHLAEGVLGMWAIEVVPLDPSSAKAFVDPALPHYRSWRSAAQPGSRDGLWTLPGLRLRRGDHEIVLEQIHLELDPARAGVTVSDAAGRPWLIADLAHQMPGLELDWRHLSLRPLPALARALGEPALEHVVLGSLALRGGPNLSAKGAGDCTAGGNWPAPGQPADIALTALGTVAGFASRDCSGGSCVQPSPAGSTAGEVVLAPDALLVNVGERDVAWYTKFYPLNAQQTSPPDLPYPVDQHPYLVWALYREEADGTLVPLGSSGVKHAFFAQNSGCGCRGDYVLFPGCGDLYSAATNDLASLLGPRREIDPRSGRWGRCGSVFDPDCNGMQDFSGYAQPFERRLLAAESELITSAHPGARWFIEAWYVVRDDGNIDNSMAHREIVPAKSGSGWLFPTSGELVAGPVINRWVPPAGNTTTEASQRLDLPEGRLQMAVKVDELGSCRYRYRYSLMNLDYADSEFSGSDPNLRMLSSIGIRGLAFAVDARSVSGLRFRDDDRQAGNDWTASSSGALILSAPAGGDLGWGRLATLEFESDLPPGQGPVEVSLGQSDSASFTLPAPTTNGERAHCDGFEQR</sequence>
<feature type="signal peptide" evidence="2">
    <location>
        <begin position="1"/>
        <end position="25"/>
    </location>
</feature>
<evidence type="ECO:0000256" key="2">
    <source>
        <dbReference type="SAM" id="SignalP"/>
    </source>
</evidence>
<feature type="chain" id="PRO_5046466864" evidence="2">
    <location>
        <begin position="26"/>
        <end position="605"/>
    </location>
</feature>
<feature type="region of interest" description="Disordered" evidence="1">
    <location>
        <begin position="565"/>
        <end position="605"/>
    </location>
</feature>
<keyword evidence="4" id="KW-1185">Reference proteome</keyword>
<accession>A0ABT0GHJ6</accession>
<name>A0ABT0GHJ6_9GAMM</name>
<feature type="compositionally biased region" description="Basic and acidic residues" evidence="1">
    <location>
        <begin position="595"/>
        <end position="605"/>
    </location>
</feature>